<dbReference type="InterPro" id="IPR007069">
    <property type="entry name" value="Transposase_32"/>
</dbReference>
<dbReference type="Proteomes" id="UP000754644">
    <property type="component" value="Unassembled WGS sequence"/>
</dbReference>
<organism evidence="3 4">
    <name type="scientific">SAR86 cluster bacterium</name>
    <dbReference type="NCBI Taxonomy" id="2030880"/>
    <lineage>
        <taxon>Bacteria</taxon>
        <taxon>Pseudomonadati</taxon>
        <taxon>Pseudomonadota</taxon>
        <taxon>Gammaproteobacteria</taxon>
        <taxon>SAR86 cluster</taxon>
    </lineage>
</organism>
<comment type="caution">
    <text evidence="3">The sequence shown here is derived from an EMBL/GenBank/DDBJ whole genome shotgun (WGS) entry which is preliminary data.</text>
</comment>
<sequence length="335" mass="37794">MLDQTRSHDRQVRSPEWCGYADSAFRFGSQFKSSLSYVVPEWRLRSECHPAKGYFWPVKPPTCDDLDVIAHTIAIRVSRFLEKAGYLVRDAESEYLDLMQDEEDAMGAIVGASITYRLAFGPNAGRKALTLQTVPVRTESRKGDDLVSKQAGFSLHAGIACKSNQRKKLERLCRYITRPAIAERRLSLANNGNVVIALKTPYDDGTTHVVFSPMEFIGRLAALVPKPRVNLTRFHGVFSPNSKLREYVVPQKPVEEQENPKPKAYSMTWAQRLKRVFAIEIEKCVKCGGPVRIIASIEDPDVIQKILKHLGLDRPVDPQNRSPPVDLTDQQTTLF</sequence>
<name>A0A972VZF6_9GAMM</name>
<dbReference type="EMBL" id="JABMOJ010000521">
    <property type="protein sequence ID" value="NQV66458.1"/>
    <property type="molecule type" value="Genomic_DNA"/>
</dbReference>
<reference evidence="3" key="1">
    <citation type="submission" date="2020-05" db="EMBL/GenBank/DDBJ databases">
        <title>Sulfur intermediates as new biogeochemical hubs in an aquatic model microbial ecosystem.</title>
        <authorList>
            <person name="Vigneron A."/>
        </authorList>
    </citation>
    <scope>NUCLEOTIDE SEQUENCE</scope>
    <source>
        <strain evidence="3">Bin.250</strain>
    </source>
</reference>
<dbReference type="GO" id="GO:0006313">
    <property type="term" value="P:DNA transposition"/>
    <property type="evidence" value="ECO:0007669"/>
    <property type="project" value="InterPro"/>
</dbReference>
<dbReference type="GO" id="GO:0003677">
    <property type="term" value="F:DNA binding"/>
    <property type="evidence" value="ECO:0007669"/>
    <property type="project" value="InterPro"/>
</dbReference>
<feature type="region of interest" description="Disordered" evidence="1">
    <location>
        <begin position="313"/>
        <end position="335"/>
    </location>
</feature>
<proteinExistence type="predicted"/>
<evidence type="ECO:0000256" key="1">
    <source>
        <dbReference type="SAM" id="MobiDB-lite"/>
    </source>
</evidence>
<dbReference type="Pfam" id="PF04986">
    <property type="entry name" value="Y2_Tnp"/>
    <property type="match status" value="1"/>
</dbReference>
<accession>A0A972VZF6</accession>
<dbReference type="GO" id="GO:0004803">
    <property type="term" value="F:transposase activity"/>
    <property type="evidence" value="ECO:0007669"/>
    <property type="project" value="InterPro"/>
</dbReference>
<evidence type="ECO:0000259" key="2">
    <source>
        <dbReference type="Pfam" id="PF04986"/>
    </source>
</evidence>
<evidence type="ECO:0000313" key="3">
    <source>
        <dbReference type="EMBL" id="NQV66458.1"/>
    </source>
</evidence>
<dbReference type="AlphaFoldDB" id="A0A972VZF6"/>
<gene>
    <name evidence="3" type="ORF">HQ497_13940</name>
</gene>
<evidence type="ECO:0000313" key="4">
    <source>
        <dbReference type="Proteomes" id="UP000754644"/>
    </source>
</evidence>
<protein>
    <submittedName>
        <fullName evidence="3">Transposase</fullName>
    </submittedName>
</protein>
<feature type="domain" description="Transposase IS801/IS1294" evidence="2">
    <location>
        <begin position="69"/>
        <end position="242"/>
    </location>
</feature>